<organism evidence="1">
    <name type="scientific">Rhizophora mucronata</name>
    <name type="common">Asiatic mangrove</name>
    <dbReference type="NCBI Taxonomy" id="61149"/>
    <lineage>
        <taxon>Eukaryota</taxon>
        <taxon>Viridiplantae</taxon>
        <taxon>Streptophyta</taxon>
        <taxon>Embryophyta</taxon>
        <taxon>Tracheophyta</taxon>
        <taxon>Spermatophyta</taxon>
        <taxon>Magnoliopsida</taxon>
        <taxon>eudicotyledons</taxon>
        <taxon>Gunneridae</taxon>
        <taxon>Pentapetalae</taxon>
        <taxon>rosids</taxon>
        <taxon>fabids</taxon>
        <taxon>Malpighiales</taxon>
        <taxon>Rhizophoraceae</taxon>
        <taxon>Rhizophora</taxon>
    </lineage>
</organism>
<protein>
    <submittedName>
        <fullName evidence="1">Uncharacterized protein</fullName>
    </submittedName>
</protein>
<dbReference type="EMBL" id="GGEC01085422">
    <property type="protein sequence ID" value="MBX65906.1"/>
    <property type="molecule type" value="Transcribed_RNA"/>
</dbReference>
<dbReference type="AlphaFoldDB" id="A0A2P2QG38"/>
<name>A0A2P2QG38_RHIMU</name>
<evidence type="ECO:0000313" key="1">
    <source>
        <dbReference type="EMBL" id="MBX65906.1"/>
    </source>
</evidence>
<accession>A0A2P2QG38</accession>
<proteinExistence type="predicted"/>
<sequence>MLLMWPPFYQVLFPGLYNISLHSTTVYQWLEATVYQGLEAKIQKNSILYTLPHTF</sequence>
<reference evidence="1" key="1">
    <citation type="submission" date="2018-02" db="EMBL/GenBank/DDBJ databases">
        <title>Rhizophora mucronata_Transcriptome.</title>
        <authorList>
            <person name="Meera S.P."/>
            <person name="Sreeshan A."/>
            <person name="Augustine A."/>
        </authorList>
    </citation>
    <scope>NUCLEOTIDE SEQUENCE</scope>
    <source>
        <tissue evidence="1">Leaf</tissue>
    </source>
</reference>